<dbReference type="EMBL" id="JBEPBX010000003">
    <property type="protein sequence ID" value="MER6612633.1"/>
    <property type="molecule type" value="Genomic_DNA"/>
</dbReference>
<dbReference type="RefSeq" id="WP_351975023.1">
    <property type="nucleotide sequence ID" value="NZ_JBEPBX010000003.1"/>
</dbReference>
<feature type="transmembrane region" description="Helical" evidence="2">
    <location>
        <begin position="20"/>
        <end position="40"/>
    </location>
</feature>
<evidence type="ECO:0000256" key="2">
    <source>
        <dbReference type="SAM" id="Phobius"/>
    </source>
</evidence>
<feature type="transmembrane region" description="Helical" evidence="2">
    <location>
        <begin position="133"/>
        <end position="157"/>
    </location>
</feature>
<name>A0ABV1UP88_9ACTN</name>
<sequence>MSALDEAIAALRHPRTLVTVGLAVGGGVLVVLGSLLPWISGPDAGEVVYGATERGLGSRAGLAGGDGMITLAAGIAAVPAALWYLTGRAARRSRAVLLGAGALCGAWATLHLVETGEMPGPDGATLDISPGIGLYLLVAGVLAVLAGGAAAPANRLWDLIALRRRVLRLWDRGLGFEAAELQQKLLRRMGRTPGLDGRALVIETLHLAGLYVDCGLPQRGAELVRRTMADALAVLADDPEGLASAQALAAENMSLAQTVSQQQMAMGRAIPGQPMPTQPMPPPGHYPQQGLGPPRY</sequence>
<comment type="caution">
    <text evidence="3">The sequence shown here is derived from an EMBL/GenBank/DDBJ whole genome shotgun (WGS) entry which is preliminary data.</text>
</comment>
<feature type="transmembrane region" description="Helical" evidence="2">
    <location>
        <begin position="95"/>
        <end position="113"/>
    </location>
</feature>
<accession>A0ABV1UP88</accession>
<keyword evidence="2" id="KW-1133">Transmembrane helix</keyword>
<keyword evidence="2" id="KW-0812">Transmembrane</keyword>
<dbReference type="Proteomes" id="UP001445472">
    <property type="component" value="Unassembled WGS sequence"/>
</dbReference>
<evidence type="ECO:0000256" key="1">
    <source>
        <dbReference type="SAM" id="MobiDB-lite"/>
    </source>
</evidence>
<feature type="region of interest" description="Disordered" evidence="1">
    <location>
        <begin position="269"/>
        <end position="296"/>
    </location>
</feature>
<feature type="transmembrane region" description="Helical" evidence="2">
    <location>
        <begin position="60"/>
        <end position="83"/>
    </location>
</feature>
<keyword evidence="4" id="KW-1185">Reference proteome</keyword>
<keyword evidence="2" id="KW-0472">Membrane</keyword>
<proteinExistence type="predicted"/>
<evidence type="ECO:0000313" key="3">
    <source>
        <dbReference type="EMBL" id="MER6612633.1"/>
    </source>
</evidence>
<evidence type="ECO:0000313" key="4">
    <source>
        <dbReference type="Proteomes" id="UP001445472"/>
    </source>
</evidence>
<reference evidence="3 4" key="1">
    <citation type="submission" date="2024-06" db="EMBL/GenBank/DDBJ databases">
        <title>The Natural Products Discovery Center: Release of the First 8490 Sequenced Strains for Exploring Actinobacteria Biosynthetic Diversity.</title>
        <authorList>
            <person name="Kalkreuter E."/>
            <person name="Kautsar S.A."/>
            <person name="Yang D."/>
            <person name="Bader C.D."/>
            <person name="Teijaro C.N."/>
            <person name="Fluegel L."/>
            <person name="Davis C.M."/>
            <person name="Simpson J.R."/>
            <person name="Lauterbach L."/>
            <person name="Steele A.D."/>
            <person name="Gui C."/>
            <person name="Meng S."/>
            <person name="Li G."/>
            <person name="Viehrig K."/>
            <person name="Ye F."/>
            <person name="Su P."/>
            <person name="Kiefer A.F."/>
            <person name="Nichols A."/>
            <person name="Cepeda A.J."/>
            <person name="Yan W."/>
            <person name="Fan B."/>
            <person name="Jiang Y."/>
            <person name="Adhikari A."/>
            <person name="Zheng C.-J."/>
            <person name="Schuster L."/>
            <person name="Cowan T.M."/>
            <person name="Smanski M.J."/>
            <person name="Chevrette M.G."/>
            <person name="De Carvalho L.P.S."/>
            <person name="Shen B."/>
        </authorList>
    </citation>
    <scope>NUCLEOTIDE SEQUENCE [LARGE SCALE GENOMIC DNA]</scope>
    <source>
        <strain evidence="3 4">NPDC000837</strain>
    </source>
</reference>
<protein>
    <submittedName>
        <fullName evidence="3">Uncharacterized protein</fullName>
    </submittedName>
</protein>
<feature type="compositionally biased region" description="Pro residues" evidence="1">
    <location>
        <begin position="273"/>
        <end position="285"/>
    </location>
</feature>
<organism evidence="3 4">
    <name type="scientific">Streptomyces xantholiticus</name>
    <dbReference type="NCBI Taxonomy" id="68285"/>
    <lineage>
        <taxon>Bacteria</taxon>
        <taxon>Bacillati</taxon>
        <taxon>Actinomycetota</taxon>
        <taxon>Actinomycetes</taxon>
        <taxon>Kitasatosporales</taxon>
        <taxon>Streptomycetaceae</taxon>
        <taxon>Streptomyces</taxon>
    </lineage>
</organism>
<gene>
    <name evidence="3" type="ORF">ABT276_04415</name>
</gene>